<dbReference type="InterPro" id="IPR028250">
    <property type="entry name" value="DsbDN"/>
</dbReference>
<dbReference type="CDD" id="cd02953">
    <property type="entry name" value="DsbDgamma"/>
    <property type="match status" value="1"/>
</dbReference>
<dbReference type="Pfam" id="PF11412">
    <property type="entry name" value="DsbD_N"/>
    <property type="match status" value="1"/>
</dbReference>
<organism evidence="5 6">
    <name type="scientific">Hyphococcus lacteus</name>
    <dbReference type="NCBI Taxonomy" id="3143536"/>
    <lineage>
        <taxon>Bacteria</taxon>
        <taxon>Pseudomonadati</taxon>
        <taxon>Pseudomonadota</taxon>
        <taxon>Alphaproteobacteria</taxon>
        <taxon>Parvularculales</taxon>
        <taxon>Parvularculaceae</taxon>
        <taxon>Hyphococcus</taxon>
    </lineage>
</organism>
<keyword evidence="1" id="KW-0676">Redox-active center</keyword>
<evidence type="ECO:0000313" key="6">
    <source>
        <dbReference type="Proteomes" id="UP001560685"/>
    </source>
</evidence>
<dbReference type="Proteomes" id="UP001560685">
    <property type="component" value="Unassembled WGS sequence"/>
</dbReference>
<gene>
    <name evidence="5" type="ORF">ABFZ84_06170</name>
</gene>
<keyword evidence="6" id="KW-1185">Reference proteome</keyword>
<feature type="transmembrane region" description="Helical" evidence="2">
    <location>
        <begin position="299"/>
        <end position="325"/>
    </location>
</feature>
<dbReference type="EMBL" id="JBEHZE010000001">
    <property type="protein sequence ID" value="MEX6633132.1"/>
    <property type="molecule type" value="Genomic_DNA"/>
</dbReference>
<name>A0ABV3Z4J7_9PROT</name>
<proteinExistence type="predicted"/>
<evidence type="ECO:0000256" key="2">
    <source>
        <dbReference type="SAM" id="Phobius"/>
    </source>
</evidence>
<protein>
    <submittedName>
        <fullName evidence="5">Protein-disulfide reductase DsbD domain-containing protein</fullName>
    </submittedName>
</protein>
<dbReference type="InterPro" id="IPR036249">
    <property type="entry name" value="Thioredoxin-like_sf"/>
</dbReference>
<evidence type="ECO:0000256" key="1">
    <source>
        <dbReference type="ARBA" id="ARBA00023284"/>
    </source>
</evidence>
<dbReference type="RefSeq" id="WP_369313077.1">
    <property type="nucleotide sequence ID" value="NZ_JBEHZE010000001.1"/>
</dbReference>
<keyword evidence="2" id="KW-0472">Membrane</keyword>
<dbReference type="SUPFAM" id="SSF52833">
    <property type="entry name" value="Thioredoxin-like"/>
    <property type="match status" value="1"/>
</dbReference>
<feature type="signal peptide" evidence="3">
    <location>
        <begin position="1"/>
        <end position="25"/>
    </location>
</feature>
<dbReference type="InterPro" id="IPR013766">
    <property type="entry name" value="Thioredoxin_domain"/>
</dbReference>
<feature type="transmembrane region" description="Helical" evidence="2">
    <location>
        <begin position="554"/>
        <end position="571"/>
    </location>
</feature>
<dbReference type="InterPro" id="IPR035671">
    <property type="entry name" value="DsbD_gamma"/>
</dbReference>
<feature type="transmembrane region" description="Helical" evidence="2">
    <location>
        <begin position="458"/>
        <end position="479"/>
    </location>
</feature>
<feature type="transmembrane region" description="Helical" evidence="2">
    <location>
        <begin position="386"/>
        <end position="410"/>
    </location>
</feature>
<dbReference type="PANTHER" id="PTHR32234">
    <property type="entry name" value="THIOL:DISULFIDE INTERCHANGE PROTEIN DSBD"/>
    <property type="match status" value="1"/>
</dbReference>
<keyword evidence="2" id="KW-0812">Transmembrane</keyword>
<evidence type="ECO:0000259" key="4">
    <source>
        <dbReference type="PROSITE" id="PS51352"/>
    </source>
</evidence>
<comment type="caution">
    <text evidence="5">The sequence shown here is derived from an EMBL/GenBank/DDBJ whole genome shotgun (WGS) entry which is preliminary data.</text>
</comment>
<feature type="transmembrane region" description="Helical" evidence="2">
    <location>
        <begin position="500"/>
        <end position="517"/>
    </location>
</feature>
<dbReference type="Pfam" id="PF13899">
    <property type="entry name" value="Thioredoxin_7"/>
    <property type="match status" value="1"/>
</dbReference>
<evidence type="ECO:0000256" key="3">
    <source>
        <dbReference type="SAM" id="SignalP"/>
    </source>
</evidence>
<dbReference type="PROSITE" id="PS51352">
    <property type="entry name" value="THIOREDOXIN_2"/>
    <property type="match status" value="1"/>
</dbReference>
<keyword evidence="2" id="KW-1133">Transmembrane helix</keyword>
<dbReference type="Gene3D" id="3.40.30.10">
    <property type="entry name" value="Glutaredoxin"/>
    <property type="match status" value="1"/>
</dbReference>
<feature type="transmembrane region" description="Helical" evidence="2">
    <location>
        <begin position="422"/>
        <end position="446"/>
    </location>
</feature>
<feature type="transmembrane region" description="Helical" evidence="2">
    <location>
        <begin position="523"/>
        <end position="542"/>
    </location>
</feature>
<sequence length="704" mass="74726">MIINRFMGLFSAIFIALATFSAAHAQTSIVNEYTQSEIIAETDAFVPGETTWFALRQELRDGWHVFWTNPGDAGLPLELDWTLPEGFAVGDILQPIPEYIPVGPLASYAHEGEPVFLVPVRVPDNATIGDVIGVTINASWQTCEEICVPESGQFSFEFPVKRTSKVNVAHADVFSDARSKLPENYAGNASFVAEGDRYQLVLSGFQGEKISEAFFFAEPEGLIEPSAEQAFSITDDTLRLSFKPGWLERFEEKSLKGILVFDSTASGPKGFALSAMLPAPIEPVTLSADPTVQPDGANIGILLLLALLGGVILNIMPCVFPIVFIKAASFMKSAQDQPGIVRRHGLLYTGGVITTFLVMGGILLVLRAGGEQFGWGFHLQSPIVVAFSALVLLLVGLNLAGLFTVGQSVAGVGEGLARKDGALGAFFTGVLAVIVAAPCIGPLLSAPMGAALLLPPSAGMAIFAALGLGLALPYLALSLAPGLGRFLPKPGVWMATFKQLLAFPVFGAAAYFLWVLAQQSTGVGLATVLASAVAIALAAWLFEKSKSEDRRGMVLRVLSAVVTVAAIVPITNLDANTKTQVEVVGEAYGAMRSEPYSREALDGYRVAGVPVFIDFTAAWCVTCQFNKLTVFSDEQLGADFAEAGVIFMVADWTVRDPEITAALESFGASGVPLYVAYPVGDDPTIVPQPLTKNAVRAAVGLARR</sequence>
<feature type="domain" description="Thioredoxin" evidence="4">
    <location>
        <begin position="562"/>
        <end position="704"/>
    </location>
</feature>
<evidence type="ECO:0000313" key="5">
    <source>
        <dbReference type="EMBL" id="MEX6633132.1"/>
    </source>
</evidence>
<reference evidence="5 6" key="1">
    <citation type="submission" date="2024-05" db="EMBL/GenBank/DDBJ databases">
        <title>Three bacterial strains, DH-69, EH-24, and ECK-19 isolated from coastal sediments.</title>
        <authorList>
            <person name="Ye Y.-Q."/>
            <person name="Du Z.-J."/>
        </authorList>
    </citation>
    <scope>NUCLEOTIDE SEQUENCE [LARGE SCALE GENOMIC DNA]</scope>
    <source>
        <strain evidence="5 6">ECK-19</strain>
    </source>
</reference>
<accession>A0ABV3Z4J7</accession>
<dbReference type="InterPro" id="IPR017937">
    <property type="entry name" value="Thioredoxin_CS"/>
</dbReference>
<feature type="transmembrane region" description="Helical" evidence="2">
    <location>
        <begin position="346"/>
        <end position="366"/>
    </location>
</feature>
<feature type="chain" id="PRO_5045847396" evidence="3">
    <location>
        <begin position="26"/>
        <end position="704"/>
    </location>
</feature>
<keyword evidence="3" id="KW-0732">Signal</keyword>
<dbReference type="PANTHER" id="PTHR32234:SF3">
    <property type="entry name" value="SUPPRESSION OF COPPER SENSITIVITY PROTEIN"/>
    <property type="match status" value="1"/>
</dbReference>
<dbReference type="PROSITE" id="PS00194">
    <property type="entry name" value="THIOREDOXIN_1"/>
    <property type="match status" value="1"/>
</dbReference>